<dbReference type="AlphaFoldDB" id="A0A0G4NTZ4"/>
<dbReference type="Proteomes" id="UP000053732">
    <property type="component" value="Unassembled WGS sequence"/>
</dbReference>
<feature type="compositionally biased region" description="Low complexity" evidence="1">
    <location>
        <begin position="70"/>
        <end position="92"/>
    </location>
</feature>
<feature type="region of interest" description="Disordered" evidence="1">
    <location>
        <begin position="70"/>
        <end position="101"/>
    </location>
</feature>
<accession>A0A0G4NTZ4</accession>
<name>A0A0G4NTZ4_PENC3</name>
<gene>
    <name evidence="2" type="ORF">PCAMFM013_S001g000503</name>
</gene>
<evidence type="ECO:0000313" key="2">
    <source>
        <dbReference type="EMBL" id="CRL17543.1"/>
    </source>
</evidence>
<protein>
    <submittedName>
        <fullName evidence="2">Str. FM013</fullName>
    </submittedName>
</protein>
<evidence type="ECO:0000313" key="3">
    <source>
        <dbReference type="Proteomes" id="UP000053732"/>
    </source>
</evidence>
<evidence type="ECO:0000256" key="1">
    <source>
        <dbReference type="SAM" id="MobiDB-lite"/>
    </source>
</evidence>
<reference evidence="2 3" key="1">
    <citation type="journal article" date="2014" name="Nat. Commun.">
        <title>Multiple recent horizontal transfers of a large genomic region in cheese making fungi.</title>
        <authorList>
            <person name="Cheeseman K."/>
            <person name="Ropars J."/>
            <person name="Renault P."/>
            <person name="Dupont J."/>
            <person name="Gouzy J."/>
            <person name="Branca A."/>
            <person name="Abraham A.L."/>
            <person name="Ceppi M."/>
            <person name="Conseiller E."/>
            <person name="Debuchy R."/>
            <person name="Malagnac F."/>
            <person name="Goarin A."/>
            <person name="Silar P."/>
            <person name="Lacoste S."/>
            <person name="Sallet E."/>
            <person name="Bensimon A."/>
            <person name="Giraud T."/>
            <person name="Brygoo Y."/>
        </authorList>
    </citation>
    <scope>NUCLEOTIDE SEQUENCE [LARGE SCALE GENOMIC DNA]</scope>
    <source>
        <strain evidence="3">FM 013</strain>
    </source>
</reference>
<dbReference type="EMBL" id="HG793134">
    <property type="protein sequence ID" value="CRL17543.1"/>
    <property type="molecule type" value="Genomic_DNA"/>
</dbReference>
<organism evidence="2 3">
    <name type="scientific">Penicillium camemberti (strain FM 013)</name>
    <dbReference type="NCBI Taxonomy" id="1429867"/>
    <lineage>
        <taxon>Eukaryota</taxon>
        <taxon>Fungi</taxon>
        <taxon>Dikarya</taxon>
        <taxon>Ascomycota</taxon>
        <taxon>Pezizomycotina</taxon>
        <taxon>Eurotiomycetes</taxon>
        <taxon>Eurotiomycetidae</taxon>
        <taxon>Eurotiales</taxon>
        <taxon>Aspergillaceae</taxon>
        <taxon>Penicillium</taxon>
    </lineage>
</organism>
<feature type="compositionally biased region" description="Polar residues" evidence="1">
    <location>
        <begin position="121"/>
        <end position="137"/>
    </location>
</feature>
<keyword evidence="3" id="KW-1185">Reference proteome</keyword>
<sequence length="201" mass="22402">MFLLLLRKLWTRRRRSDTEKSSTSSTTLQELKFQENRPHMPDIIMTTTPYHDETDQIVNRLATLAATVSSTSSNSAPSSIAAPIAEPQSAAPKPKLEEPEEEEETFYHLCSLITVSCLPQHTPGHTPTPSASTLSSKSGKRKSQIFDRKRASSILSLHLGDLPSLPFSSKGKVPRKPCPRYSPLPPPFVQKKLAIRPEVRF</sequence>
<proteinExistence type="predicted"/>
<feature type="region of interest" description="Disordered" evidence="1">
    <location>
        <begin position="121"/>
        <end position="145"/>
    </location>
</feature>